<feature type="compositionally biased region" description="Pro residues" evidence="1">
    <location>
        <begin position="85"/>
        <end position="101"/>
    </location>
</feature>
<reference evidence="3 4" key="1">
    <citation type="submission" date="2019-06" db="EMBL/GenBank/DDBJ databases">
        <title>Sequencing the genomes of 1000 actinobacteria strains.</title>
        <authorList>
            <person name="Klenk H.-P."/>
        </authorList>
    </citation>
    <scope>NUCLEOTIDE SEQUENCE [LARGE SCALE GENOMIC DNA]</scope>
    <source>
        <strain evidence="3 4">DSM 45043</strain>
    </source>
</reference>
<dbReference type="EMBL" id="VFPO01000001">
    <property type="protein sequence ID" value="TQM67235.1"/>
    <property type="molecule type" value="Genomic_DNA"/>
</dbReference>
<dbReference type="Proteomes" id="UP000316706">
    <property type="component" value="Unassembled WGS sequence"/>
</dbReference>
<keyword evidence="2" id="KW-1133">Transmembrane helix</keyword>
<proteinExistence type="predicted"/>
<comment type="caution">
    <text evidence="3">The sequence shown here is derived from an EMBL/GenBank/DDBJ whole genome shotgun (WGS) entry which is preliminary data.</text>
</comment>
<keyword evidence="2" id="KW-0812">Transmembrane</keyword>
<protein>
    <submittedName>
        <fullName evidence="3">Uncharacterized protein</fullName>
    </submittedName>
</protein>
<feature type="transmembrane region" description="Helical" evidence="2">
    <location>
        <begin position="133"/>
        <end position="153"/>
    </location>
</feature>
<keyword evidence="4" id="KW-1185">Reference proteome</keyword>
<feature type="region of interest" description="Disordered" evidence="1">
    <location>
        <begin position="25"/>
        <end position="132"/>
    </location>
</feature>
<feature type="region of interest" description="Disordered" evidence="1">
    <location>
        <begin position="153"/>
        <end position="198"/>
    </location>
</feature>
<evidence type="ECO:0000256" key="2">
    <source>
        <dbReference type="SAM" id="Phobius"/>
    </source>
</evidence>
<evidence type="ECO:0000313" key="4">
    <source>
        <dbReference type="Proteomes" id="UP000316706"/>
    </source>
</evidence>
<accession>A0A543I9G7</accession>
<feature type="compositionally biased region" description="Pro residues" evidence="1">
    <location>
        <begin position="63"/>
        <end position="76"/>
    </location>
</feature>
<sequence>MRCPSCGSDTNSALPRCTRCNAALGTAPAEDATTPDPHSGRPGEDATVQDPYGGGTAGSGAPGEPPPPPWTSPPQEPAGWGSPLDQPPPGPPPDHTTPMPPGGETYTQLSPEPWAEPAIWQPPAPPKKSRTPYFLGAAGAVLLFGLALGIVLWPSGSDAPAQPTGDVPSVQGASEAPPEGDDPSSGAGDAEAQAKAVDDLLEEMGGTRSELGGVVTSGCPTAGLRRVLDARRSQLETARSLDVSALENGPKMKEALVRALEASAESNQRYLDFAPGCPTESDVADVNQRASSAKSEFISYWSPIAEEAGLPTRTESDI</sequence>
<keyword evidence="2" id="KW-0472">Membrane</keyword>
<name>A0A543I9G7_9ACTN</name>
<gene>
    <name evidence="3" type="ORF">FHX41_0840</name>
</gene>
<organism evidence="3 4">
    <name type="scientific">Actinomadura hallensis</name>
    <dbReference type="NCBI Taxonomy" id="337895"/>
    <lineage>
        <taxon>Bacteria</taxon>
        <taxon>Bacillati</taxon>
        <taxon>Actinomycetota</taxon>
        <taxon>Actinomycetes</taxon>
        <taxon>Streptosporangiales</taxon>
        <taxon>Thermomonosporaceae</taxon>
        <taxon>Actinomadura</taxon>
    </lineage>
</organism>
<evidence type="ECO:0000313" key="3">
    <source>
        <dbReference type="EMBL" id="TQM67235.1"/>
    </source>
</evidence>
<evidence type="ECO:0000256" key="1">
    <source>
        <dbReference type="SAM" id="MobiDB-lite"/>
    </source>
</evidence>
<dbReference type="AlphaFoldDB" id="A0A543I9G7"/>
<feature type="compositionally biased region" description="Gly residues" evidence="1">
    <location>
        <begin position="52"/>
        <end position="61"/>
    </location>
</feature>